<evidence type="ECO:0000259" key="2">
    <source>
        <dbReference type="Pfam" id="PF11795"/>
    </source>
</evidence>
<accession>A0AA46WZV5</accession>
<dbReference type="Pfam" id="PF11795">
    <property type="entry name" value="DUF3322"/>
    <property type="match status" value="1"/>
</dbReference>
<organism evidence="3 4">
    <name type="scientific">Rhodococcus rhodochrous</name>
    <dbReference type="NCBI Taxonomy" id="1829"/>
    <lineage>
        <taxon>Bacteria</taxon>
        <taxon>Bacillati</taxon>
        <taxon>Actinomycetota</taxon>
        <taxon>Actinomycetes</taxon>
        <taxon>Mycobacteriales</taxon>
        <taxon>Nocardiaceae</taxon>
        <taxon>Rhodococcus</taxon>
    </lineage>
</organism>
<dbReference type="PIRSF" id="PIRSF028408">
    <property type="entry name" value="UCP028408"/>
    <property type="match status" value="1"/>
</dbReference>
<dbReference type="RefSeq" id="WP_085470360.1">
    <property type="nucleotide sequence ID" value="NZ_CP083974.1"/>
</dbReference>
<evidence type="ECO:0000313" key="4">
    <source>
        <dbReference type="Proteomes" id="UP001162740"/>
    </source>
</evidence>
<proteinExistence type="predicted"/>
<gene>
    <name evidence="3" type="ORF">KUM34_007850</name>
</gene>
<feature type="domain" description="Wadjet protein JetD C-terminal" evidence="1">
    <location>
        <begin position="227"/>
        <end position="374"/>
    </location>
</feature>
<feature type="domain" description="DUF3322" evidence="2">
    <location>
        <begin position="9"/>
        <end position="194"/>
    </location>
</feature>
<reference evidence="3 4" key="1">
    <citation type="journal article" date="2021" name="Front. Microbiol.">
        <title>Bacterial Transformation of Aromatic Monomers in Softwood Black Liquor.</title>
        <authorList>
            <person name="Navas L.E."/>
            <person name="Dexter G."/>
            <person name="Liu J."/>
            <person name="Levy-Booth D."/>
            <person name="Cho M."/>
            <person name="Jang S.K."/>
            <person name="Mansfield S.D."/>
            <person name="Renneckar S."/>
            <person name="Mohn W.W."/>
            <person name="Eltis L.D."/>
        </authorList>
    </citation>
    <scope>NUCLEOTIDE SEQUENCE [LARGE SCALE GENOMIC DNA]</scope>
    <source>
        <strain evidence="3 4">GD02</strain>
    </source>
</reference>
<dbReference type="Pfam" id="PF09983">
    <property type="entry name" value="JetD_C"/>
    <property type="match status" value="1"/>
</dbReference>
<dbReference type="InterPro" id="IPR024534">
    <property type="entry name" value="JetD_C"/>
</dbReference>
<dbReference type="EMBL" id="CP083974">
    <property type="protein sequence ID" value="UZF46572.1"/>
    <property type="molecule type" value="Genomic_DNA"/>
</dbReference>
<protein>
    <submittedName>
        <fullName evidence="3">DUF3322 domain-containing protein</fullName>
    </submittedName>
</protein>
<dbReference type="Proteomes" id="UP001162740">
    <property type="component" value="Chromosome"/>
</dbReference>
<evidence type="ECO:0000313" key="3">
    <source>
        <dbReference type="EMBL" id="UZF46572.1"/>
    </source>
</evidence>
<dbReference type="InterPro" id="IPR024537">
    <property type="entry name" value="DUF3322"/>
</dbReference>
<dbReference type="InterPro" id="IPR014544">
    <property type="entry name" value="UCP028408"/>
</dbReference>
<name>A0AA46WZV5_RHORH</name>
<sequence length="402" mass="44453">MSAVCVPPSTVATRAATAYRSRRSKWVADPVAAESDSLSIALHPPTERQVAEDPDAVIAWVRVWQTRRGIGRVHWESRRWPSFGTQDVPVRIVFTGPGEIAAAAGHTSEWHTLTARRMQLVEALSPGTAALPGAIASSLSRWLQFDEADFTRLVSVVRWLADHPASGLFIRQLPVPGVDTKWISRHRGLVELLLEGAIGRRDLGVRSVPRLCEVAVCDRTTLPSMPRHFATPLDELAELPLHPERVLVLENKEGLHALPDLPRTVAVHGSGYAVHELTALPWIAGSDVVYWGDLDTHGFAILDRFRAHFPEVRSFLMDPPTLDAWSVLAVPETSPSSYVPTRLTHSEAEVFTRLREEGLRLEQERIPWPHVMAELARTFGDKIGHHRGSTEVDPTALGKGVS</sequence>
<dbReference type="AlphaFoldDB" id="A0AA46WZV5"/>
<evidence type="ECO:0000259" key="1">
    <source>
        <dbReference type="Pfam" id="PF09983"/>
    </source>
</evidence>